<sequence>MPGQRDFAAAVLLPHAAACAAAVLRQSAAVELATHVELLGITVLEYFRYSGSLRQYGGNKTHANILQRQSAELGSGKIGTLQRHLAVLQRQYAVCCGSPAALGSGSLAAVQLVFSGNVVAPPL</sequence>
<keyword evidence="1" id="KW-0732">Signal</keyword>
<feature type="chain" id="PRO_5042007570" evidence="1">
    <location>
        <begin position="22"/>
        <end position="123"/>
    </location>
</feature>
<dbReference type="Proteomes" id="UP001218218">
    <property type="component" value="Unassembled WGS sequence"/>
</dbReference>
<reference evidence="2" key="1">
    <citation type="submission" date="2023-03" db="EMBL/GenBank/DDBJ databases">
        <title>Massive genome expansion in bonnet fungi (Mycena s.s.) driven by repeated elements and novel gene families across ecological guilds.</title>
        <authorList>
            <consortium name="Lawrence Berkeley National Laboratory"/>
            <person name="Harder C.B."/>
            <person name="Miyauchi S."/>
            <person name="Viragh M."/>
            <person name="Kuo A."/>
            <person name="Thoen E."/>
            <person name="Andreopoulos B."/>
            <person name="Lu D."/>
            <person name="Skrede I."/>
            <person name="Drula E."/>
            <person name="Henrissat B."/>
            <person name="Morin E."/>
            <person name="Kohler A."/>
            <person name="Barry K."/>
            <person name="LaButti K."/>
            <person name="Morin E."/>
            <person name="Salamov A."/>
            <person name="Lipzen A."/>
            <person name="Mereny Z."/>
            <person name="Hegedus B."/>
            <person name="Baldrian P."/>
            <person name="Stursova M."/>
            <person name="Weitz H."/>
            <person name="Taylor A."/>
            <person name="Grigoriev I.V."/>
            <person name="Nagy L.G."/>
            <person name="Martin F."/>
            <person name="Kauserud H."/>
        </authorList>
    </citation>
    <scope>NUCLEOTIDE SEQUENCE</scope>
    <source>
        <strain evidence="2">CBHHK002</strain>
    </source>
</reference>
<gene>
    <name evidence="2" type="ORF">DFH08DRAFT_825347</name>
</gene>
<feature type="signal peptide" evidence="1">
    <location>
        <begin position="1"/>
        <end position="21"/>
    </location>
</feature>
<proteinExistence type="predicted"/>
<organism evidence="2 3">
    <name type="scientific">Mycena albidolilacea</name>
    <dbReference type="NCBI Taxonomy" id="1033008"/>
    <lineage>
        <taxon>Eukaryota</taxon>
        <taxon>Fungi</taxon>
        <taxon>Dikarya</taxon>
        <taxon>Basidiomycota</taxon>
        <taxon>Agaricomycotina</taxon>
        <taxon>Agaricomycetes</taxon>
        <taxon>Agaricomycetidae</taxon>
        <taxon>Agaricales</taxon>
        <taxon>Marasmiineae</taxon>
        <taxon>Mycenaceae</taxon>
        <taxon>Mycena</taxon>
    </lineage>
</organism>
<accession>A0AAD7EA60</accession>
<comment type="caution">
    <text evidence="2">The sequence shown here is derived from an EMBL/GenBank/DDBJ whole genome shotgun (WGS) entry which is preliminary data.</text>
</comment>
<name>A0AAD7EA60_9AGAR</name>
<evidence type="ECO:0000313" key="2">
    <source>
        <dbReference type="EMBL" id="KAJ7304784.1"/>
    </source>
</evidence>
<dbReference type="EMBL" id="JARIHO010000099">
    <property type="protein sequence ID" value="KAJ7304784.1"/>
    <property type="molecule type" value="Genomic_DNA"/>
</dbReference>
<evidence type="ECO:0000313" key="3">
    <source>
        <dbReference type="Proteomes" id="UP001218218"/>
    </source>
</evidence>
<dbReference type="AlphaFoldDB" id="A0AAD7EA60"/>
<keyword evidence="3" id="KW-1185">Reference proteome</keyword>
<protein>
    <submittedName>
        <fullName evidence="2">Uncharacterized protein</fullName>
    </submittedName>
</protein>
<evidence type="ECO:0000256" key="1">
    <source>
        <dbReference type="SAM" id="SignalP"/>
    </source>
</evidence>